<feature type="region of interest" description="Disordered" evidence="1">
    <location>
        <begin position="156"/>
        <end position="178"/>
    </location>
</feature>
<evidence type="ECO:0000256" key="1">
    <source>
        <dbReference type="SAM" id="MobiDB-lite"/>
    </source>
</evidence>
<sequence length="178" mass="20078">MCMQGTICPLVFQNLLEPCILFELRGRTTHCIFENLIYYGADFSSADDFFARHDKVDDVVEKFPEEREEWVVLDNRQTEGTCQKPTTGNYGLIQLLTGHCGCVQRRVEDDRTEGGEDELGGITRSSQDMPSLRSGTRSRDKFYNIASARGVVAEEGRAKINQRSSNPTQYEGQSTHSV</sequence>
<keyword evidence="3" id="KW-1185">Reference proteome</keyword>
<evidence type="ECO:0000313" key="2">
    <source>
        <dbReference type="EMBL" id="KAJ7681566.1"/>
    </source>
</evidence>
<dbReference type="AlphaFoldDB" id="A0AAD7D6H6"/>
<feature type="compositionally biased region" description="Polar residues" evidence="1">
    <location>
        <begin position="123"/>
        <end position="135"/>
    </location>
</feature>
<accession>A0AAD7D6H6</accession>
<reference evidence="2" key="1">
    <citation type="submission" date="2023-03" db="EMBL/GenBank/DDBJ databases">
        <title>Massive genome expansion in bonnet fungi (Mycena s.s.) driven by repeated elements and novel gene families across ecological guilds.</title>
        <authorList>
            <consortium name="Lawrence Berkeley National Laboratory"/>
            <person name="Harder C.B."/>
            <person name="Miyauchi S."/>
            <person name="Viragh M."/>
            <person name="Kuo A."/>
            <person name="Thoen E."/>
            <person name="Andreopoulos B."/>
            <person name="Lu D."/>
            <person name="Skrede I."/>
            <person name="Drula E."/>
            <person name="Henrissat B."/>
            <person name="Morin E."/>
            <person name="Kohler A."/>
            <person name="Barry K."/>
            <person name="LaButti K."/>
            <person name="Morin E."/>
            <person name="Salamov A."/>
            <person name="Lipzen A."/>
            <person name="Mereny Z."/>
            <person name="Hegedus B."/>
            <person name="Baldrian P."/>
            <person name="Stursova M."/>
            <person name="Weitz H."/>
            <person name="Taylor A."/>
            <person name="Grigoriev I.V."/>
            <person name="Nagy L.G."/>
            <person name="Martin F."/>
            <person name="Kauserud H."/>
        </authorList>
    </citation>
    <scope>NUCLEOTIDE SEQUENCE</scope>
    <source>
        <strain evidence="2">CBHHK067</strain>
    </source>
</reference>
<evidence type="ECO:0000313" key="3">
    <source>
        <dbReference type="Proteomes" id="UP001221757"/>
    </source>
</evidence>
<name>A0AAD7D6H6_MYCRO</name>
<dbReference type="Proteomes" id="UP001221757">
    <property type="component" value="Unassembled WGS sequence"/>
</dbReference>
<dbReference type="EMBL" id="JARKIE010000116">
    <property type="protein sequence ID" value="KAJ7681566.1"/>
    <property type="molecule type" value="Genomic_DNA"/>
</dbReference>
<feature type="region of interest" description="Disordered" evidence="1">
    <location>
        <begin position="111"/>
        <end position="140"/>
    </location>
</feature>
<organism evidence="2 3">
    <name type="scientific">Mycena rosella</name>
    <name type="common">Pink bonnet</name>
    <name type="synonym">Agaricus rosellus</name>
    <dbReference type="NCBI Taxonomy" id="1033263"/>
    <lineage>
        <taxon>Eukaryota</taxon>
        <taxon>Fungi</taxon>
        <taxon>Dikarya</taxon>
        <taxon>Basidiomycota</taxon>
        <taxon>Agaricomycotina</taxon>
        <taxon>Agaricomycetes</taxon>
        <taxon>Agaricomycetidae</taxon>
        <taxon>Agaricales</taxon>
        <taxon>Marasmiineae</taxon>
        <taxon>Mycenaceae</taxon>
        <taxon>Mycena</taxon>
    </lineage>
</organism>
<proteinExistence type="predicted"/>
<feature type="compositionally biased region" description="Polar residues" evidence="1">
    <location>
        <begin position="161"/>
        <end position="178"/>
    </location>
</feature>
<gene>
    <name evidence="2" type="ORF">B0H17DRAFT_1138311</name>
</gene>
<comment type="caution">
    <text evidence="2">The sequence shown here is derived from an EMBL/GenBank/DDBJ whole genome shotgun (WGS) entry which is preliminary data.</text>
</comment>
<protein>
    <submittedName>
        <fullName evidence="2">Uncharacterized protein</fullName>
    </submittedName>
</protein>